<name>A0ABU7RP41_9ACTN</name>
<keyword evidence="1" id="KW-0175">Coiled coil</keyword>
<feature type="coiled-coil region" evidence="1">
    <location>
        <begin position="209"/>
        <end position="236"/>
    </location>
</feature>
<keyword evidence="5" id="KW-1185">Reference proteome</keyword>
<gene>
    <name evidence="4" type="ORF">V1633_06860</name>
</gene>
<evidence type="ECO:0000313" key="4">
    <source>
        <dbReference type="EMBL" id="MEE6258215.1"/>
    </source>
</evidence>
<dbReference type="EMBL" id="JAZGQK010000006">
    <property type="protein sequence ID" value="MEE6258215.1"/>
    <property type="molecule type" value="Genomic_DNA"/>
</dbReference>
<reference evidence="4 5" key="1">
    <citation type="submission" date="2024-01" db="EMBL/GenBank/DDBJ databases">
        <title>Genome insights into Plantactinospora sonchi sp. nov.</title>
        <authorList>
            <person name="Wang L."/>
        </authorList>
    </citation>
    <scope>NUCLEOTIDE SEQUENCE [LARGE SCALE GENOMIC DNA]</scope>
    <source>
        <strain evidence="4 5">NEAU-QY2</strain>
    </source>
</reference>
<comment type="caution">
    <text evidence="4">The sequence shown here is derived from an EMBL/GenBank/DDBJ whole genome shotgun (WGS) entry which is preliminary data.</text>
</comment>
<dbReference type="RefSeq" id="WP_331213340.1">
    <property type="nucleotide sequence ID" value="NZ_JAZGQK010000006.1"/>
</dbReference>
<feature type="domain" description="Outer membrane channel protein CpnT-like N-terminal" evidence="3">
    <location>
        <begin position="3"/>
        <end position="142"/>
    </location>
</feature>
<evidence type="ECO:0000259" key="2">
    <source>
        <dbReference type="Pfam" id="PF06259"/>
    </source>
</evidence>
<dbReference type="Pfam" id="PF25547">
    <property type="entry name" value="WXG100_2"/>
    <property type="match status" value="1"/>
</dbReference>
<evidence type="ECO:0000256" key="1">
    <source>
        <dbReference type="SAM" id="Coils"/>
    </source>
</evidence>
<evidence type="ECO:0000259" key="3">
    <source>
        <dbReference type="Pfam" id="PF25547"/>
    </source>
</evidence>
<protein>
    <submittedName>
        <fullName evidence="4">Alpha/beta hydrolase</fullName>
    </submittedName>
</protein>
<dbReference type="GO" id="GO:0016787">
    <property type="term" value="F:hydrolase activity"/>
    <property type="evidence" value="ECO:0007669"/>
    <property type="project" value="UniProtKB-KW"/>
</dbReference>
<feature type="domain" description="DUF1023" evidence="2">
    <location>
        <begin position="286"/>
        <end position="457"/>
    </location>
</feature>
<sequence>MPVPEPPADHGLWPEVRAISGWPEPDEDGVRALADDWRRTGQRFIQAGGYDVGGLAGAWPDAAGSAFQNRARQHLRTAAVTGSEMVELARRADVFANEVTAVKTAIVNLIEANLPRYAAITADRVVFADFVRAQFVTEVAGMVRELVTAAAGRVAGAGGAPLGRGDGPPAGATPAQVGQWWNGLLPEQRAAILRDSPDLVRNLDGIPAAVRDEANRAVLEREITALRAREAELVAEEQQRMWQEEPPMWNPELLQVRDKLAGLTALQERLGAAATPGREPYLLGLDTADDGRAVVALGDPDTARNVATMVPGVGTDLGSVPGELDRAGRLWDAARDAGSASTSVVAWIGYDTPDEVFLAGSESYATGGKQALDSFQDGLRATHQGEPALQTVIGHSYGTTTLGHAARDESLAADRLVFVSSPGTGAGHASDLRLDGVAPEQMRQHVYATTPPNDPIRIANLRVNAAQDTPGATPFWVDVGHQIDPTSPEFGGQVFETAVGRDPHGASFEPGNPALRTLGEIIAGRR</sequence>
<dbReference type="Pfam" id="PF06259">
    <property type="entry name" value="Abhydrolase_8"/>
    <property type="match status" value="1"/>
</dbReference>
<keyword evidence="4" id="KW-0378">Hydrolase</keyword>
<organism evidence="4 5">
    <name type="scientific">Plantactinospora sonchi</name>
    <dbReference type="NCBI Taxonomy" id="1544735"/>
    <lineage>
        <taxon>Bacteria</taxon>
        <taxon>Bacillati</taxon>
        <taxon>Actinomycetota</taxon>
        <taxon>Actinomycetes</taxon>
        <taxon>Micromonosporales</taxon>
        <taxon>Micromonosporaceae</taxon>
        <taxon>Plantactinospora</taxon>
    </lineage>
</organism>
<evidence type="ECO:0000313" key="5">
    <source>
        <dbReference type="Proteomes" id="UP001332243"/>
    </source>
</evidence>
<accession>A0ABU7RP41</accession>
<dbReference type="InterPro" id="IPR010427">
    <property type="entry name" value="DUF1023"/>
</dbReference>
<dbReference type="InterPro" id="IPR057746">
    <property type="entry name" value="CpnT-like_N"/>
</dbReference>
<proteinExistence type="predicted"/>
<dbReference type="Proteomes" id="UP001332243">
    <property type="component" value="Unassembled WGS sequence"/>
</dbReference>